<dbReference type="PANTHER" id="PTHR44688">
    <property type="entry name" value="DNA-BINDING TRANSCRIPTIONAL ACTIVATOR DEVR_DOSR"/>
    <property type="match status" value="1"/>
</dbReference>
<dbReference type="InterPro" id="IPR000792">
    <property type="entry name" value="Tscrpt_reg_LuxR_C"/>
</dbReference>
<dbReference type="Gene3D" id="3.40.50.2300">
    <property type="match status" value="1"/>
</dbReference>
<proteinExistence type="predicted"/>
<keyword evidence="1" id="KW-0805">Transcription regulation</keyword>
<evidence type="ECO:0000313" key="5">
    <source>
        <dbReference type="EMBL" id="SDZ63237.1"/>
    </source>
</evidence>
<evidence type="ECO:0000256" key="2">
    <source>
        <dbReference type="ARBA" id="ARBA00023125"/>
    </source>
</evidence>
<dbReference type="SUPFAM" id="SSF46894">
    <property type="entry name" value="C-terminal effector domain of the bipartite response regulators"/>
    <property type="match status" value="1"/>
</dbReference>
<keyword evidence="6" id="KW-1185">Reference proteome</keyword>
<evidence type="ECO:0000259" key="4">
    <source>
        <dbReference type="PROSITE" id="PS50043"/>
    </source>
</evidence>
<dbReference type="CDD" id="cd06170">
    <property type="entry name" value="LuxR_C_like"/>
    <property type="match status" value="1"/>
</dbReference>
<dbReference type="PRINTS" id="PR00038">
    <property type="entry name" value="HTHLUXR"/>
</dbReference>
<dbReference type="PROSITE" id="PS50043">
    <property type="entry name" value="HTH_LUXR_2"/>
    <property type="match status" value="1"/>
</dbReference>
<name>A0A1H3ULL0_9BACI</name>
<reference evidence="6" key="1">
    <citation type="submission" date="2016-10" db="EMBL/GenBank/DDBJ databases">
        <authorList>
            <person name="Varghese N."/>
            <person name="Submissions S."/>
        </authorList>
    </citation>
    <scope>NUCLEOTIDE SEQUENCE [LARGE SCALE GENOMIC DNA]</scope>
    <source>
        <strain evidence="6">SP</strain>
    </source>
</reference>
<sequence length="236" mass="27187">MLMAARDSQFALNMNIQFVDSYYEIPVAMKEEVAHQIKVHASQISDTLPSMSMSPQKDWLFFVVDGYNKESLLKMKQELQQIILSQTYIIILNKNPLQKEMLEYLSLKVNGIVSLSFLMTYQSMVIRSIIEKGIFLEPQFHKTLILEIERKNSRDKPIKKLILNKEKVDAFLTKKEQDILQLLLEGKSNKNIAEILYFAPSTIGTIISCLLKKIDANDRTDAMVKAIRNGWVDAVR</sequence>
<keyword evidence="2" id="KW-0238">DNA-binding</keyword>
<dbReference type="Proteomes" id="UP000198935">
    <property type="component" value="Unassembled WGS sequence"/>
</dbReference>
<dbReference type="STRING" id="1503961.SAMN05421736_1238"/>
<dbReference type="GO" id="GO:0006355">
    <property type="term" value="P:regulation of DNA-templated transcription"/>
    <property type="evidence" value="ECO:0007669"/>
    <property type="project" value="InterPro"/>
</dbReference>
<evidence type="ECO:0000313" key="6">
    <source>
        <dbReference type="Proteomes" id="UP000198935"/>
    </source>
</evidence>
<accession>A0A1H3ULL0</accession>
<gene>
    <name evidence="5" type="ORF">SAMN05421736_1238</name>
</gene>
<dbReference type="InterPro" id="IPR016032">
    <property type="entry name" value="Sig_transdc_resp-reg_C-effctor"/>
</dbReference>
<dbReference type="EMBL" id="FNPI01000023">
    <property type="protein sequence ID" value="SDZ63237.1"/>
    <property type="molecule type" value="Genomic_DNA"/>
</dbReference>
<dbReference type="AlphaFoldDB" id="A0A1H3ULL0"/>
<evidence type="ECO:0000256" key="3">
    <source>
        <dbReference type="ARBA" id="ARBA00023163"/>
    </source>
</evidence>
<dbReference type="PANTHER" id="PTHR44688:SF25">
    <property type="entry name" value="HTH LUXR-TYPE DOMAIN-CONTAINING PROTEIN"/>
    <property type="match status" value="1"/>
</dbReference>
<evidence type="ECO:0000256" key="1">
    <source>
        <dbReference type="ARBA" id="ARBA00023015"/>
    </source>
</evidence>
<protein>
    <submittedName>
        <fullName evidence="5">Two-component system, NarL family, response regulator DegU</fullName>
    </submittedName>
</protein>
<dbReference type="GO" id="GO:0003677">
    <property type="term" value="F:DNA binding"/>
    <property type="evidence" value="ECO:0007669"/>
    <property type="project" value="UniProtKB-KW"/>
</dbReference>
<keyword evidence="3" id="KW-0804">Transcription</keyword>
<feature type="domain" description="HTH luxR-type" evidence="4">
    <location>
        <begin position="165"/>
        <end position="230"/>
    </location>
</feature>
<organism evidence="5 6">
    <name type="scientific">Evansella caseinilytica</name>
    <dbReference type="NCBI Taxonomy" id="1503961"/>
    <lineage>
        <taxon>Bacteria</taxon>
        <taxon>Bacillati</taxon>
        <taxon>Bacillota</taxon>
        <taxon>Bacilli</taxon>
        <taxon>Bacillales</taxon>
        <taxon>Bacillaceae</taxon>
        <taxon>Evansella</taxon>
    </lineage>
</organism>
<dbReference type="SMART" id="SM00421">
    <property type="entry name" value="HTH_LUXR"/>
    <property type="match status" value="1"/>
</dbReference>
<dbReference type="Pfam" id="PF00196">
    <property type="entry name" value="GerE"/>
    <property type="match status" value="1"/>
</dbReference>